<gene>
    <name evidence="1" type="primary">38</name>
    <name evidence="1" type="ORF">SEA_VROOMVROOM_38</name>
</gene>
<evidence type="ECO:0000313" key="1">
    <source>
        <dbReference type="EMBL" id="WIC90188.1"/>
    </source>
</evidence>
<evidence type="ECO:0000313" key="2">
    <source>
        <dbReference type="Proteomes" id="UP001243977"/>
    </source>
</evidence>
<protein>
    <submittedName>
        <fullName evidence="1">Uncharacterized protein</fullName>
    </submittedName>
</protein>
<organism evidence="1 2">
    <name type="scientific">Arthrobacter phage VroomVroom</name>
    <dbReference type="NCBI Taxonomy" id="3049371"/>
    <lineage>
        <taxon>Viruses</taxon>
        <taxon>Duplodnaviria</taxon>
        <taxon>Heunggongvirae</taxon>
        <taxon>Uroviricota</taxon>
        <taxon>Caudoviricetes</taxon>
        <taxon>Casidaviridae</taxon>
        <taxon>Hilgardvirus</taxon>
        <taxon>Hilgardvirus vroomvroom</taxon>
    </lineage>
</organism>
<proteinExistence type="predicted"/>
<name>A0AA49IUK5_9CAUD</name>
<keyword evidence="2" id="KW-1185">Reference proteome</keyword>
<accession>A0AA49IUK5</accession>
<dbReference type="EMBL" id="OQ938592">
    <property type="protein sequence ID" value="WIC90188.1"/>
    <property type="molecule type" value="Genomic_DNA"/>
</dbReference>
<sequence length="41" mass="4898">MKRAYYALVSAFLNWPIWADVLEDWAERFHAWAVAKASRTR</sequence>
<dbReference type="Proteomes" id="UP001243977">
    <property type="component" value="Segment"/>
</dbReference>
<reference evidence="1" key="1">
    <citation type="submission" date="2023-05" db="EMBL/GenBank/DDBJ databases">
        <authorList>
            <person name="Barden S."/>
            <person name="Berber-Pulido R."/>
            <person name="Bursulaya I."/>
            <person name="Chawla E."/>
            <person name="Critzer N.A."/>
            <person name="Dawson N.R."/>
            <person name="Deal M.M."/>
            <person name="Douglas K.A."/>
            <person name="Estampa J.P."/>
            <person name="Gowdy G.A."/>
            <person name="Hamid B."/>
            <person name="Hernandez E.R."/>
            <person name="Hoang R.L."/>
            <person name="Hughes A.L."/>
            <person name="Kim C.J."/>
            <person name="Kretschmer T.O."/>
            <person name="Le V.D."/>
            <person name="Li A."/>
            <person name="Li M."/>
            <person name="Lim J.M."/>
            <person name="Martin K.B."/>
            <person name="Martinez D.M."/>
            <person name="Nguyen A.H."/>
            <person name="Okumura J.H."/>
            <person name="Ortiz-Gomez D.E."/>
            <person name="Pan C."/>
            <person name="Pisipati K.L."/>
            <person name="Reyimjan D."/>
            <person name="Robles A."/>
            <person name="Rodriguez J.F."/>
            <person name="Sacristan A."/>
            <person name="Scriven S.P."/>
            <person name="Smith S.M."/>
            <person name="Tosasuk K."/>
            <person name="Tran K.A."/>
            <person name="Unanwa N.C."/>
            <person name="Vajragiri S."/>
            <person name="Vanderpool L.R."/>
            <person name="Vu T.T."/>
            <person name="Wang X."/>
            <person name="Wu F."/>
            <person name="Zhu Y.A."/>
            <person name="Nguyen M."/>
            <person name="Stephenson J.C."/>
            <person name="Zorawik M."/>
            <person name="Garza D.R."/>
            <person name="Reputana M.J."/>
            <person name="Al Banaa F.A."/>
            <person name="Reddi K."/>
            <person name="Freise A.C."/>
            <person name="Furlong K.P."/>
            <person name="Rudner A.D."/>
            <person name="Beyer A.R."/>
            <person name="Chong R.A."/>
            <person name="Edgington N.P."/>
            <person name="Garcia Costas A.M."/>
            <person name="Gibb B.P."/>
            <person name="Klyczek K.K."/>
            <person name="Swerdlow S.J."/>
            <person name="Garlena R.A."/>
            <person name="Russell D.A."/>
            <person name="Jacobs-Sera D."/>
            <person name="Hatfull G.F."/>
        </authorList>
    </citation>
    <scope>NUCLEOTIDE SEQUENCE</scope>
</reference>